<dbReference type="NCBIfam" id="TIGR01537">
    <property type="entry name" value="portal_HK97"/>
    <property type="match status" value="1"/>
</dbReference>
<name>A0A926D5K2_9FIRM</name>
<dbReference type="Proteomes" id="UP000623172">
    <property type="component" value="Unassembled WGS sequence"/>
</dbReference>
<dbReference type="AlphaFoldDB" id="A0A926D5K2"/>
<comment type="caution">
    <text evidence="1">The sequence shown here is derived from an EMBL/GenBank/DDBJ whole genome shotgun (WGS) entry which is preliminary data.</text>
</comment>
<sequence>MDIVNRFRRLHKPKVQAAQAQPREDPLKVLVQRISSVFSPGDHSLENSEIIFAAVSRISNALSAMPVRLYKGLNPENNALNDLLSAAPNPNMTSCNFFRTMEACRDTSGNAYALKVMDSAMQPVRLDILDPMRVTPYMDTGTKELWYQITDGDKTYWIHNYYVIHLQFVSTSGICGVNPVSVLFGTIDYSQRIKQFALDQLDKGINAQIVLEAPANLGDAQRSAMLEHFVEAYRKTGGNVLLLESGVRASALNLSPVDSRLLEVERITRSKVAMVYNLPPHLLGDYSDTALSTMEQQMLEFLSLTMLPIVRMYEQELDRKLLAPEQRKQGYHWKFDMQAALRADAATMAEVNYKAVRSSWKTPNEIREEYGKPPRENGDELLISRDMIPLGVAVNRPELLLGGRN</sequence>
<dbReference type="RefSeq" id="WP_249316367.1">
    <property type="nucleotide sequence ID" value="NZ_JACRSR010000003.1"/>
</dbReference>
<dbReference type="InterPro" id="IPR006427">
    <property type="entry name" value="Portal_HK97"/>
</dbReference>
<gene>
    <name evidence="1" type="ORF">H8696_07785</name>
</gene>
<dbReference type="EMBL" id="JACRSR010000003">
    <property type="protein sequence ID" value="MBC8531747.1"/>
    <property type="molecule type" value="Genomic_DNA"/>
</dbReference>
<dbReference type="InterPro" id="IPR006944">
    <property type="entry name" value="Phage/GTA_portal"/>
</dbReference>
<organism evidence="1 2">
    <name type="scientific">Gehongia tenuis</name>
    <dbReference type="NCBI Taxonomy" id="2763655"/>
    <lineage>
        <taxon>Bacteria</taxon>
        <taxon>Bacillati</taxon>
        <taxon>Bacillota</taxon>
        <taxon>Clostridia</taxon>
        <taxon>Christensenellales</taxon>
        <taxon>Christensenellaceae</taxon>
        <taxon>Gehongia</taxon>
    </lineage>
</organism>
<proteinExistence type="predicted"/>
<evidence type="ECO:0000313" key="1">
    <source>
        <dbReference type="EMBL" id="MBC8531747.1"/>
    </source>
</evidence>
<reference evidence="1" key="1">
    <citation type="submission" date="2020-08" db="EMBL/GenBank/DDBJ databases">
        <title>Genome public.</title>
        <authorList>
            <person name="Liu C."/>
            <person name="Sun Q."/>
        </authorList>
    </citation>
    <scope>NUCLEOTIDE SEQUENCE</scope>
    <source>
        <strain evidence="1">NSJ-53</strain>
    </source>
</reference>
<accession>A0A926D5K2</accession>
<protein>
    <submittedName>
        <fullName evidence="1">Phage portal protein</fullName>
    </submittedName>
</protein>
<keyword evidence="2" id="KW-1185">Reference proteome</keyword>
<evidence type="ECO:0000313" key="2">
    <source>
        <dbReference type="Proteomes" id="UP000623172"/>
    </source>
</evidence>
<dbReference type="Pfam" id="PF04860">
    <property type="entry name" value="Phage_portal"/>
    <property type="match status" value="1"/>
</dbReference>